<dbReference type="Proteomes" id="UP000652761">
    <property type="component" value="Unassembled WGS sequence"/>
</dbReference>
<dbReference type="AlphaFoldDB" id="A0A843W2U8"/>
<sequence>MGPRCTGGPEARIASLEGIFHSTIQQRDELQRTVTELHAELERAQQMVGDASFSRDEPGRSVLEGQLAATVARGLGRGGHDPASRADEAERLRWKVDELLSQLGTERLTISIIRAKMRGLERSLTLVDRSCSSASRSTGAPSGSVGTT</sequence>
<gene>
    <name evidence="1" type="ORF">Taro_033978</name>
</gene>
<name>A0A843W2U8_COLES</name>
<accession>A0A843W2U8</accession>
<keyword evidence="2" id="KW-1185">Reference proteome</keyword>
<organism evidence="1 2">
    <name type="scientific">Colocasia esculenta</name>
    <name type="common">Wild taro</name>
    <name type="synonym">Arum esculentum</name>
    <dbReference type="NCBI Taxonomy" id="4460"/>
    <lineage>
        <taxon>Eukaryota</taxon>
        <taxon>Viridiplantae</taxon>
        <taxon>Streptophyta</taxon>
        <taxon>Embryophyta</taxon>
        <taxon>Tracheophyta</taxon>
        <taxon>Spermatophyta</taxon>
        <taxon>Magnoliopsida</taxon>
        <taxon>Liliopsida</taxon>
        <taxon>Araceae</taxon>
        <taxon>Aroideae</taxon>
        <taxon>Colocasieae</taxon>
        <taxon>Colocasia</taxon>
    </lineage>
</organism>
<protein>
    <submittedName>
        <fullName evidence="1">Uncharacterized protein</fullName>
    </submittedName>
</protein>
<evidence type="ECO:0000313" key="2">
    <source>
        <dbReference type="Proteomes" id="UP000652761"/>
    </source>
</evidence>
<proteinExistence type="predicted"/>
<reference evidence="1" key="1">
    <citation type="submission" date="2017-07" db="EMBL/GenBank/DDBJ databases">
        <title>Taro Niue Genome Assembly and Annotation.</title>
        <authorList>
            <person name="Atibalentja N."/>
            <person name="Keating K."/>
            <person name="Fields C.J."/>
        </authorList>
    </citation>
    <scope>NUCLEOTIDE SEQUENCE</scope>
    <source>
        <strain evidence="1">Niue_2</strain>
        <tissue evidence="1">Leaf</tissue>
    </source>
</reference>
<dbReference type="EMBL" id="NMUH01002640">
    <property type="protein sequence ID" value="MQM01218.1"/>
    <property type="molecule type" value="Genomic_DNA"/>
</dbReference>
<comment type="caution">
    <text evidence="1">The sequence shown here is derived from an EMBL/GenBank/DDBJ whole genome shotgun (WGS) entry which is preliminary data.</text>
</comment>
<evidence type="ECO:0000313" key="1">
    <source>
        <dbReference type="EMBL" id="MQM01218.1"/>
    </source>
</evidence>